<accession>A0ABU7T1B9</accession>
<organism evidence="1 2">
    <name type="scientific">Schleiferilactobacillus harbinensis</name>
    <dbReference type="NCBI Taxonomy" id="304207"/>
    <lineage>
        <taxon>Bacteria</taxon>
        <taxon>Bacillati</taxon>
        <taxon>Bacillota</taxon>
        <taxon>Bacilli</taxon>
        <taxon>Lactobacillales</taxon>
        <taxon>Lactobacillaceae</taxon>
        <taxon>Schleiferilactobacillus</taxon>
    </lineage>
</organism>
<evidence type="ECO:0000313" key="1">
    <source>
        <dbReference type="EMBL" id="MEE6716115.1"/>
    </source>
</evidence>
<gene>
    <name evidence="1" type="ORF">PS435_09615</name>
</gene>
<name>A0ABU7T1B9_9LACO</name>
<dbReference type="Proteomes" id="UP001330016">
    <property type="component" value="Unassembled WGS sequence"/>
</dbReference>
<reference evidence="1 2" key="1">
    <citation type="submission" date="2023-02" db="EMBL/GenBank/DDBJ databases">
        <title>The predominant lactic acid bacteria and yeasts involved in the spontaneous fermentation of millet during the production of the traditional porridge Hausa koko in Ghana.</title>
        <authorList>
            <person name="Atter A."/>
            <person name="Diaz M."/>
        </authorList>
    </citation>
    <scope>NUCLEOTIDE SEQUENCE [LARGE SCALE GENOMIC DNA]</scope>
    <source>
        <strain evidence="1 2">FI11640</strain>
    </source>
</reference>
<dbReference type="EMBL" id="JAQSGK010000026">
    <property type="protein sequence ID" value="MEE6716115.1"/>
    <property type="molecule type" value="Genomic_DNA"/>
</dbReference>
<proteinExistence type="predicted"/>
<comment type="caution">
    <text evidence="1">The sequence shown here is derived from an EMBL/GenBank/DDBJ whole genome shotgun (WGS) entry which is preliminary data.</text>
</comment>
<evidence type="ECO:0000313" key="2">
    <source>
        <dbReference type="Proteomes" id="UP001330016"/>
    </source>
</evidence>
<dbReference type="RefSeq" id="WP_186810141.1">
    <property type="nucleotide sequence ID" value="NZ_BJTX01000010.1"/>
</dbReference>
<sequence length="46" mass="5040">MDKLIRNLVLIILLGGVLFPLPIDPQPVSGRDHVPPVQVVVNAEEK</sequence>
<protein>
    <submittedName>
        <fullName evidence="1">Uncharacterized protein</fullName>
    </submittedName>
</protein>
<keyword evidence="2" id="KW-1185">Reference proteome</keyword>